<comment type="pathway">
    <text evidence="2 6">Cofactor biosynthesis; tetrahydrofolate biosynthesis; 2-amino-4-hydroxy-6-hydroxymethyl-7,8-dihydropteridine diphosphate from 7,8-dihydroneopterin triphosphate: step 3/4.</text>
</comment>
<feature type="domain" description="Dihydroneopterin aldolase/epimerase" evidence="7">
    <location>
        <begin position="8"/>
        <end position="120"/>
    </location>
</feature>
<dbReference type="GO" id="GO:0004150">
    <property type="term" value="F:dihydroneopterin aldolase activity"/>
    <property type="evidence" value="ECO:0007669"/>
    <property type="project" value="UniProtKB-UniRule"/>
</dbReference>
<proteinExistence type="inferred from homology"/>
<dbReference type="SUPFAM" id="SSF55620">
    <property type="entry name" value="Tetrahydrobiopterin biosynthesis enzymes-like"/>
    <property type="match status" value="1"/>
</dbReference>
<dbReference type="InterPro" id="IPR006156">
    <property type="entry name" value="Dihydroneopterin_aldolase"/>
</dbReference>
<dbReference type="GO" id="GO:0005737">
    <property type="term" value="C:cytoplasm"/>
    <property type="evidence" value="ECO:0007669"/>
    <property type="project" value="TreeGrafter"/>
</dbReference>
<dbReference type="GO" id="GO:0046654">
    <property type="term" value="P:tetrahydrofolate biosynthetic process"/>
    <property type="evidence" value="ECO:0007669"/>
    <property type="project" value="UniProtKB-UniRule"/>
</dbReference>
<dbReference type="NCBIfam" id="TIGR00525">
    <property type="entry name" value="folB"/>
    <property type="match status" value="1"/>
</dbReference>
<accession>A0A9D2HT38</accession>
<evidence type="ECO:0000256" key="4">
    <source>
        <dbReference type="ARBA" id="ARBA00022909"/>
    </source>
</evidence>
<reference evidence="8" key="2">
    <citation type="submission" date="2021-04" db="EMBL/GenBank/DDBJ databases">
        <authorList>
            <person name="Gilroy R."/>
        </authorList>
    </citation>
    <scope>NUCLEOTIDE SEQUENCE</scope>
    <source>
        <strain evidence="8">ChiHecec1B25-7008</strain>
    </source>
</reference>
<dbReference type="Proteomes" id="UP000823860">
    <property type="component" value="Unassembled WGS sequence"/>
</dbReference>
<evidence type="ECO:0000256" key="5">
    <source>
        <dbReference type="ARBA" id="ARBA00023239"/>
    </source>
</evidence>
<dbReference type="Pfam" id="PF02152">
    <property type="entry name" value="FolB"/>
    <property type="match status" value="1"/>
</dbReference>
<comment type="caution">
    <text evidence="8">The sequence shown here is derived from an EMBL/GenBank/DDBJ whole genome shotgun (WGS) entry which is preliminary data.</text>
</comment>
<evidence type="ECO:0000256" key="6">
    <source>
        <dbReference type="RuleBase" id="RU362079"/>
    </source>
</evidence>
<dbReference type="InterPro" id="IPR006157">
    <property type="entry name" value="FolB_dom"/>
</dbReference>
<protein>
    <recommendedName>
        <fullName evidence="6">7,8-dihydroneopterin aldolase</fullName>
        <ecNumber evidence="6">4.1.2.25</ecNumber>
    </recommendedName>
</protein>
<organism evidence="8 9">
    <name type="scientific">Candidatus Bacteroides intestinavium</name>
    <dbReference type="NCBI Taxonomy" id="2838469"/>
    <lineage>
        <taxon>Bacteria</taxon>
        <taxon>Pseudomonadati</taxon>
        <taxon>Bacteroidota</taxon>
        <taxon>Bacteroidia</taxon>
        <taxon>Bacteroidales</taxon>
        <taxon>Bacteroidaceae</taxon>
        <taxon>Bacteroides</taxon>
    </lineage>
</organism>
<comment type="function">
    <text evidence="6">Catalyzes the conversion of 7,8-dihydroneopterin to 6-hydroxymethyl-7,8-dihydropterin.</text>
</comment>
<evidence type="ECO:0000259" key="7">
    <source>
        <dbReference type="SMART" id="SM00905"/>
    </source>
</evidence>
<evidence type="ECO:0000313" key="8">
    <source>
        <dbReference type="EMBL" id="HJA83954.1"/>
    </source>
</evidence>
<comment type="catalytic activity">
    <reaction evidence="1 6">
        <text>7,8-dihydroneopterin = 6-hydroxymethyl-7,8-dihydropterin + glycolaldehyde</text>
        <dbReference type="Rhea" id="RHEA:10540"/>
        <dbReference type="ChEBI" id="CHEBI:17001"/>
        <dbReference type="ChEBI" id="CHEBI:17071"/>
        <dbReference type="ChEBI" id="CHEBI:44841"/>
        <dbReference type="EC" id="4.1.2.25"/>
    </reaction>
</comment>
<comment type="similarity">
    <text evidence="3 6">Belongs to the DHNA family.</text>
</comment>
<keyword evidence="4 6" id="KW-0289">Folate biosynthesis</keyword>
<gene>
    <name evidence="8" type="primary">folB</name>
    <name evidence="8" type="ORF">H9785_08305</name>
</gene>
<evidence type="ECO:0000256" key="1">
    <source>
        <dbReference type="ARBA" id="ARBA00001353"/>
    </source>
</evidence>
<dbReference type="SMART" id="SM00905">
    <property type="entry name" value="FolB"/>
    <property type="match status" value="1"/>
</dbReference>
<dbReference type="CDD" id="cd00534">
    <property type="entry name" value="DHNA_DHNTPE"/>
    <property type="match status" value="1"/>
</dbReference>
<keyword evidence="5 6" id="KW-0456">Lyase</keyword>
<dbReference type="PANTHER" id="PTHR42844:SF1">
    <property type="entry name" value="DIHYDRONEOPTERIN ALDOLASE 1-RELATED"/>
    <property type="match status" value="1"/>
</dbReference>
<dbReference type="NCBIfam" id="TIGR00526">
    <property type="entry name" value="folB_dom"/>
    <property type="match status" value="1"/>
</dbReference>
<reference evidence="8" key="1">
    <citation type="journal article" date="2021" name="PeerJ">
        <title>Extensive microbial diversity within the chicken gut microbiome revealed by metagenomics and culture.</title>
        <authorList>
            <person name="Gilroy R."/>
            <person name="Ravi A."/>
            <person name="Getino M."/>
            <person name="Pursley I."/>
            <person name="Horton D.L."/>
            <person name="Alikhan N.F."/>
            <person name="Baker D."/>
            <person name="Gharbi K."/>
            <person name="Hall N."/>
            <person name="Watson M."/>
            <person name="Adriaenssens E.M."/>
            <person name="Foster-Nyarko E."/>
            <person name="Jarju S."/>
            <person name="Secka A."/>
            <person name="Antonio M."/>
            <person name="Oren A."/>
            <person name="Chaudhuri R.R."/>
            <person name="La Ragione R."/>
            <person name="Hildebrand F."/>
            <person name="Pallen M.J."/>
        </authorList>
    </citation>
    <scope>NUCLEOTIDE SEQUENCE</scope>
    <source>
        <strain evidence="8">ChiHecec1B25-7008</strain>
    </source>
</reference>
<evidence type="ECO:0000256" key="2">
    <source>
        <dbReference type="ARBA" id="ARBA00005013"/>
    </source>
</evidence>
<dbReference type="EC" id="4.1.2.25" evidence="6"/>
<dbReference type="AlphaFoldDB" id="A0A9D2HT38"/>
<dbReference type="GO" id="GO:0046656">
    <property type="term" value="P:folic acid biosynthetic process"/>
    <property type="evidence" value="ECO:0007669"/>
    <property type="project" value="UniProtKB-UniRule"/>
</dbReference>
<dbReference type="InterPro" id="IPR043133">
    <property type="entry name" value="GTP-CH-I_C/QueF"/>
</dbReference>
<name>A0A9D2HT38_9BACE</name>
<sequence>MRISHGYILLKDLRFQARHGVGAQETLVGNEFTVNLRLRTDLTKAVRTDDVADTLSYADVFEAVRDEMSRPSQLLEHVAGRIARRLFQDFPALDAIELKLMKRNPPMGADIDSAGVELWVQREPSAS</sequence>
<dbReference type="Gene3D" id="3.30.1130.10">
    <property type="match status" value="1"/>
</dbReference>
<dbReference type="PANTHER" id="PTHR42844">
    <property type="entry name" value="DIHYDRONEOPTERIN ALDOLASE 1-RELATED"/>
    <property type="match status" value="1"/>
</dbReference>
<dbReference type="EMBL" id="DWZE01000093">
    <property type="protein sequence ID" value="HJA83954.1"/>
    <property type="molecule type" value="Genomic_DNA"/>
</dbReference>
<evidence type="ECO:0000313" key="9">
    <source>
        <dbReference type="Proteomes" id="UP000823860"/>
    </source>
</evidence>
<evidence type="ECO:0000256" key="3">
    <source>
        <dbReference type="ARBA" id="ARBA00005708"/>
    </source>
</evidence>